<comment type="function">
    <text evidence="4">Catalyzes the interconversion of L-alanine and D-alanine. May also act on other amino acids.</text>
</comment>
<feature type="active site" description="Proton acceptor; specific for L-alanine" evidence="4">
    <location>
        <position position="266"/>
    </location>
</feature>
<evidence type="ECO:0000256" key="1">
    <source>
        <dbReference type="ARBA" id="ARBA00001933"/>
    </source>
</evidence>
<gene>
    <name evidence="8" type="ORF">HMPREF9333_00834</name>
</gene>
<dbReference type="SUPFAM" id="SSF51419">
    <property type="entry name" value="PLP-binding barrel"/>
    <property type="match status" value="1"/>
</dbReference>
<dbReference type="SMART" id="SM01005">
    <property type="entry name" value="Ala_racemase_C"/>
    <property type="match status" value="1"/>
</dbReference>
<reference evidence="8 9" key="1">
    <citation type="submission" date="2011-08" db="EMBL/GenBank/DDBJ databases">
        <title>The Genome Sequence of Johnsonella ignava ATCC 51276.</title>
        <authorList>
            <consortium name="The Broad Institute Genome Sequencing Platform"/>
            <person name="Earl A."/>
            <person name="Ward D."/>
            <person name="Feldgarden M."/>
            <person name="Gevers D."/>
            <person name="Izard J."/>
            <person name="Blanton J.M."/>
            <person name="Baranova O.V."/>
            <person name="Dewhirst F.E."/>
            <person name="Young S.K."/>
            <person name="Zeng Q."/>
            <person name="Gargeya S."/>
            <person name="Fitzgerald M."/>
            <person name="Haas B."/>
            <person name="Abouelleil A."/>
            <person name="Alvarado L."/>
            <person name="Arachchi H.M."/>
            <person name="Berlin A."/>
            <person name="Brown A."/>
            <person name="Chapman S.B."/>
            <person name="Chen Z."/>
            <person name="Dunbar C."/>
            <person name="Freedman E."/>
            <person name="Gearin G."/>
            <person name="Gellesch M."/>
            <person name="Goldberg J."/>
            <person name="Griggs A."/>
            <person name="Gujja S."/>
            <person name="Heiman D."/>
            <person name="Howarth C."/>
            <person name="Larson L."/>
            <person name="Lui A."/>
            <person name="MacDonald P.J.P."/>
            <person name="Montmayeur A."/>
            <person name="Murphy C."/>
            <person name="Neiman D."/>
            <person name="Pearson M."/>
            <person name="Priest M."/>
            <person name="Roberts A."/>
            <person name="Saif S."/>
            <person name="Shea T."/>
            <person name="Shenoy N."/>
            <person name="Sisk P."/>
            <person name="Stolte C."/>
            <person name="Sykes S."/>
            <person name="Wortman J."/>
            <person name="Nusbaum C."/>
            <person name="Birren B."/>
        </authorList>
    </citation>
    <scope>NUCLEOTIDE SEQUENCE [LARGE SCALE GENOMIC DNA]</scope>
    <source>
        <strain evidence="8 9">ATCC 51276</strain>
    </source>
</reference>
<evidence type="ECO:0000259" key="7">
    <source>
        <dbReference type="SMART" id="SM01005"/>
    </source>
</evidence>
<sequence>MVNYKRVRALIALDVLENNIKEIKKHIPHETKIAGVIKADGYGHGDIPVAKTLENLVDFYAVSTLNEALNLYYHNLYKPILVLGPLPGDDYRELVENNIRATVFTLKQALSISNEAKKQSRIAYIHIAVDTGMNRIGIKDNENGAKLVKQIHDLDYIQVEGIFTHMYAADESNTDSAYAQLRRFKKFLFLLKKQGIEPRIKHISNSAAIIRNIGDTYDMVRAGIIMYGISPSDETGVGNMDIKPILSVKSMITYVKYIEKGETVSYGGVYKADKRVRVATIPIGYGDGYPRSLSNKGYVLINGKRAYILGRVCMDQMMVDVSCIPDADIGTEVTVIGRDGSEFISVEALAKLCDKFPYELVCDLSKRIPRIYTKGELVVGIKDYTRDMYRDFLY</sequence>
<organism evidence="8 9">
    <name type="scientific">Johnsonella ignava ATCC 51276</name>
    <dbReference type="NCBI Taxonomy" id="679200"/>
    <lineage>
        <taxon>Bacteria</taxon>
        <taxon>Bacillati</taxon>
        <taxon>Bacillota</taxon>
        <taxon>Clostridia</taxon>
        <taxon>Lachnospirales</taxon>
        <taxon>Lachnospiraceae</taxon>
        <taxon>Johnsonella</taxon>
    </lineage>
</organism>
<keyword evidence="2 4" id="KW-0663">Pyridoxal phosphate</keyword>
<dbReference type="FunFam" id="3.20.20.10:FF:000002">
    <property type="entry name" value="Alanine racemase"/>
    <property type="match status" value="1"/>
</dbReference>
<comment type="caution">
    <text evidence="8">The sequence shown here is derived from an EMBL/GenBank/DDBJ whole genome shotgun (WGS) entry which is preliminary data.</text>
</comment>
<proteinExistence type="inferred from homology"/>
<dbReference type="SUPFAM" id="SSF50621">
    <property type="entry name" value="Alanine racemase C-terminal domain-like"/>
    <property type="match status" value="1"/>
</dbReference>
<dbReference type="InterPro" id="IPR000821">
    <property type="entry name" value="Ala_racemase"/>
</dbReference>
<protein>
    <recommendedName>
        <fullName evidence="4">Alanine racemase</fullName>
        <ecNumber evidence="4">5.1.1.1</ecNumber>
    </recommendedName>
</protein>
<dbReference type="RefSeq" id="WP_005540077.1">
    <property type="nucleotide sequence ID" value="NZ_JH378830.1"/>
</dbReference>
<dbReference type="InterPro" id="IPR020622">
    <property type="entry name" value="Ala_racemase_pyridoxalP-BS"/>
</dbReference>
<evidence type="ECO:0000256" key="5">
    <source>
        <dbReference type="PIRSR" id="PIRSR600821-50"/>
    </source>
</evidence>
<dbReference type="AlphaFoldDB" id="G5GGZ4"/>
<evidence type="ECO:0000313" key="9">
    <source>
        <dbReference type="Proteomes" id="UP000003011"/>
    </source>
</evidence>
<dbReference type="PANTHER" id="PTHR30511:SF0">
    <property type="entry name" value="ALANINE RACEMASE, CATABOLIC-RELATED"/>
    <property type="match status" value="1"/>
</dbReference>
<dbReference type="Pfam" id="PF01168">
    <property type="entry name" value="Ala_racemase_N"/>
    <property type="match status" value="1"/>
</dbReference>
<accession>G5GGZ4</accession>
<dbReference type="CDD" id="cd00430">
    <property type="entry name" value="PLPDE_III_AR"/>
    <property type="match status" value="1"/>
</dbReference>
<feature type="modified residue" description="N6-(pyridoxal phosphate)lysine" evidence="4 5">
    <location>
        <position position="38"/>
    </location>
</feature>
<dbReference type="GO" id="GO:0030632">
    <property type="term" value="P:D-alanine biosynthetic process"/>
    <property type="evidence" value="ECO:0007669"/>
    <property type="project" value="UniProtKB-UniRule"/>
</dbReference>
<feature type="active site" description="Proton acceptor; specific for D-alanine" evidence="4">
    <location>
        <position position="38"/>
    </location>
</feature>
<evidence type="ECO:0000256" key="3">
    <source>
        <dbReference type="ARBA" id="ARBA00023235"/>
    </source>
</evidence>
<dbReference type="Pfam" id="PF00842">
    <property type="entry name" value="Ala_racemase_C"/>
    <property type="match status" value="1"/>
</dbReference>
<keyword evidence="3 4" id="KW-0413">Isomerase</keyword>
<evidence type="ECO:0000256" key="4">
    <source>
        <dbReference type="HAMAP-Rule" id="MF_01201"/>
    </source>
</evidence>
<dbReference type="Gene3D" id="3.20.20.10">
    <property type="entry name" value="Alanine racemase"/>
    <property type="match status" value="1"/>
</dbReference>
<dbReference type="PANTHER" id="PTHR30511">
    <property type="entry name" value="ALANINE RACEMASE"/>
    <property type="match status" value="1"/>
</dbReference>
<feature type="binding site" evidence="4 6">
    <location>
        <position position="135"/>
    </location>
    <ligand>
        <name>substrate</name>
    </ligand>
</feature>
<dbReference type="GO" id="GO:0005829">
    <property type="term" value="C:cytosol"/>
    <property type="evidence" value="ECO:0007669"/>
    <property type="project" value="TreeGrafter"/>
</dbReference>
<dbReference type="EMBL" id="ACZL01000014">
    <property type="protein sequence ID" value="EHI56052.1"/>
    <property type="molecule type" value="Genomic_DNA"/>
</dbReference>
<dbReference type="InterPro" id="IPR009006">
    <property type="entry name" value="Ala_racemase/Decarboxylase_C"/>
</dbReference>
<dbReference type="PROSITE" id="PS00395">
    <property type="entry name" value="ALANINE_RACEMASE"/>
    <property type="match status" value="1"/>
</dbReference>
<name>G5GGZ4_9FIRM</name>
<dbReference type="Gene3D" id="2.40.37.10">
    <property type="entry name" value="Lyase, Ornithine Decarboxylase, Chain A, domain 1"/>
    <property type="match status" value="1"/>
</dbReference>
<dbReference type="STRING" id="679200.HMPREF9333_00834"/>
<keyword evidence="9" id="KW-1185">Reference proteome</keyword>
<dbReference type="EC" id="5.1.1.1" evidence="4"/>
<dbReference type="UniPathway" id="UPA00042">
    <property type="reaction ID" value="UER00497"/>
</dbReference>
<dbReference type="GO" id="GO:0008784">
    <property type="term" value="F:alanine racemase activity"/>
    <property type="evidence" value="ECO:0007669"/>
    <property type="project" value="UniProtKB-UniRule"/>
</dbReference>
<dbReference type="PATRIC" id="fig|679200.3.peg.880"/>
<dbReference type="InterPro" id="IPR011079">
    <property type="entry name" value="Ala_racemase_C"/>
</dbReference>
<comment type="cofactor">
    <cofactor evidence="1 4 5">
        <name>pyridoxal 5'-phosphate</name>
        <dbReference type="ChEBI" id="CHEBI:597326"/>
    </cofactor>
</comment>
<dbReference type="OrthoDB" id="9813814at2"/>
<dbReference type="PRINTS" id="PR00992">
    <property type="entry name" value="ALARACEMASE"/>
</dbReference>
<dbReference type="eggNOG" id="COG0787">
    <property type="taxonomic scope" value="Bacteria"/>
</dbReference>
<comment type="catalytic activity">
    <reaction evidence="4">
        <text>L-alanine = D-alanine</text>
        <dbReference type="Rhea" id="RHEA:20249"/>
        <dbReference type="ChEBI" id="CHEBI:57416"/>
        <dbReference type="ChEBI" id="CHEBI:57972"/>
        <dbReference type="EC" id="5.1.1.1"/>
    </reaction>
</comment>
<dbReference type="HOGENOM" id="CLU_028393_2_2_9"/>
<comment type="pathway">
    <text evidence="4">Amino-acid biosynthesis; D-alanine biosynthesis; D-alanine from L-alanine: step 1/1.</text>
</comment>
<evidence type="ECO:0000256" key="2">
    <source>
        <dbReference type="ARBA" id="ARBA00022898"/>
    </source>
</evidence>
<feature type="domain" description="Alanine racemase C-terminal" evidence="7">
    <location>
        <begin position="245"/>
        <end position="373"/>
    </location>
</feature>
<feature type="binding site" evidence="4 6">
    <location>
        <position position="314"/>
    </location>
    <ligand>
        <name>substrate</name>
    </ligand>
</feature>
<dbReference type="HAMAP" id="MF_01201">
    <property type="entry name" value="Ala_racemase"/>
    <property type="match status" value="1"/>
</dbReference>
<comment type="similarity">
    <text evidence="4">Belongs to the alanine racemase family.</text>
</comment>
<dbReference type="NCBIfam" id="TIGR00492">
    <property type="entry name" value="alr"/>
    <property type="match status" value="1"/>
</dbReference>
<dbReference type="Proteomes" id="UP000003011">
    <property type="component" value="Unassembled WGS sequence"/>
</dbReference>
<dbReference type="InterPro" id="IPR029066">
    <property type="entry name" value="PLP-binding_barrel"/>
</dbReference>
<evidence type="ECO:0000313" key="8">
    <source>
        <dbReference type="EMBL" id="EHI56052.1"/>
    </source>
</evidence>
<dbReference type="GO" id="GO:0009252">
    <property type="term" value="P:peptidoglycan biosynthetic process"/>
    <property type="evidence" value="ECO:0007669"/>
    <property type="project" value="TreeGrafter"/>
</dbReference>
<dbReference type="GO" id="GO:0030170">
    <property type="term" value="F:pyridoxal phosphate binding"/>
    <property type="evidence" value="ECO:0007669"/>
    <property type="project" value="UniProtKB-UniRule"/>
</dbReference>
<evidence type="ECO:0000256" key="6">
    <source>
        <dbReference type="PIRSR" id="PIRSR600821-52"/>
    </source>
</evidence>
<dbReference type="InterPro" id="IPR001608">
    <property type="entry name" value="Ala_racemase_N"/>
</dbReference>